<evidence type="ECO:0000313" key="15">
    <source>
        <dbReference type="Proteomes" id="UP000095455"/>
    </source>
</evidence>
<dbReference type="PIRSF" id="PIRSF000077">
    <property type="entry name" value="Thioredoxin"/>
    <property type="match status" value="1"/>
</dbReference>
<dbReference type="Proteomes" id="UP001221009">
    <property type="component" value="Chromosome"/>
</dbReference>
<dbReference type="SUPFAM" id="SSF52833">
    <property type="entry name" value="Thioredoxin-like"/>
    <property type="match status" value="1"/>
</dbReference>
<feature type="site" description="Contributes to redox potential value" evidence="8">
    <location>
        <position position="31"/>
    </location>
</feature>
<dbReference type="InterPro" id="IPR017937">
    <property type="entry name" value="Thioredoxin_CS"/>
</dbReference>
<keyword evidence="2" id="KW-0813">Transport</keyword>
<dbReference type="Proteomes" id="UP000095455">
    <property type="component" value="Unassembled WGS sequence"/>
</dbReference>
<evidence type="ECO:0000313" key="14">
    <source>
        <dbReference type="EMBL" id="WET63945.1"/>
    </source>
</evidence>
<reference evidence="11 15" key="1">
    <citation type="submission" date="2015-09" db="EMBL/GenBank/DDBJ databases">
        <authorList>
            <consortium name="Pathogen Informatics"/>
        </authorList>
    </citation>
    <scope>NUCLEOTIDE SEQUENCE [LARGE SCALE GENOMIC DNA]</scope>
    <source>
        <strain evidence="11 15">2789STDY5608822</strain>
    </source>
</reference>
<dbReference type="GO" id="GO:0015035">
    <property type="term" value="F:protein-disulfide reductase activity"/>
    <property type="evidence" value="ECO:0007669"/>
    <property type="project" value="UniProtKB-UniRule"/>
</dbReference>
<comment type="similarity">
    <text evidence="1 7">Belongs to the thioredoxin family.</text>
</comment>
<evidence type="ECO:0000313" key="13">
    <source>
        <dbReference type="EMBL" id="MRZ55124.1"/>
    </source>
</evidence>
<dbReference type="PROSITE" id="PS51352">
    <property type="entry name" value="THIOREDOXIN_2"/>
    <property type="match status" value="1"/>
</dbReference>
<evidence type="ECO:0000256" key="3">
    <source>
        <dbReference type="ARBA" id="ARBA00022982"/>
    </source>
</evidence>
<evidence type="ECO:0000256" key="5">
    <source>
        <dbReference type="ARBA" id="ARBA00023284"/>
    </source>
</evidence>
<name>A0A173WMX0_PARDI</name>
<dbReference type="InterPro" id="IPR005746">
    <property type="entry name" value="Thioredoxin"/>
</dbReference>
<evidence type="ECO:0000259" key="10">
    <source>
        <dbReference type="PROSITE" id="PS51352"/>
    </source>
</evidence>
<dbReference type="PANTHER" id="PTHR45663:SF11">
    <property type="entry name" value="GEO12009P1"/>
    <property type="match status" value="1"/>
</dbReference>
<feature type="active site" description="Nucleophile" evidence="8">
    <location>
        <position position="32"/>
    </location>
</feature>
<dbReference type="CDD" id="cd02947">
    <property type="entry name" value="TRX_family"/>
    <property type="match status" value="1"/>
</dbReference>
<dbReference type="EMBL" id="WKMC01000002">
    <property type="protein sequence ID" value="MRZ49566.1"/>
    <property type="molecule type" value="Genomic_DNA"/>
</dbReference>
<dbReference type="AlphaFoldDB" id="A0A173WMX0"/>
<dbReference type="PANTHER" id="PTHR45663">
    <property type="entry name" value="GEO12009P1"/>
    <property type="match status" value="1"/>
</dbReference>
<dbReference type="EMBL" id="CYYK01000001">
    <property type="protein sequence ID" value="CUN40851.1"/>
    <property type="molecule type" value="Genomic_DNA"/>
</dbReference>
<dbReference type="GO" id="GO:0005829">
    <property type="term" value="C:cytosol"/>
    <property type="evidence" value="ECO:0007669"/>
    <property type="project" value="TreeGrafter"/>
</dbReference>
<keyword evidence="4 9" id="KW-1015">Disulfide bond</keyword>
<feature type="site" description="Deprotonates C-terminal active site Cys" evidence="8">
    <location>
        <position position="23"/>
    </location>
</feature>
<evidence type="ECO:0000256" key="9">
    <source>
        <dbReference type="PIRSR" id="PIRSR000077-4"/>
    </source>
</evidence>
<dbReference type="RefSeq" id="WP_009016887.1">
    <property type="nucleotide sequence ID" value="NZ_CABMKT010000001.1"/>
</dbReference>
<evidence type="ECO:0000313" key="12">
    <source>
        <dbReference type="EMBL" id="MRZ49566.1"/>
    </source>
</evidence>
<dbReference type="Gene3D" id="3.40.30.10">
    <property type="entry name" value="Glutaredoxin"/>
    <property type="match status" value="1"/>
</dbReference>
<dbReference type="EMBL" id="CP120353">
    <property type="protein sequence ID" value="WET63945.1"/>
    <property type="molecule type" value="Genomic_DNA"/>
</dbReference>
<feature type="disulfide bond" description="Redox-active" evidence="9">
    <location>
        <begin position="29"/>
        <end position="32"/>
    </location>
</feature>
<dbReference type="InterPro" id="IPR036249">
    <property type="entry name" value="Thioredoxin-like_sf"/>
</dbReference>
<reference evidence="16 17" key="2">
    <citation type="journal article" date="2019" name="Nat. Med.">
        <title>A library of human gut bacterial isolates paired with longitudinal multiomics data enables mechanistic microbiome research.</title>
        <authorList>
            <person name="Poyet M."/>
            <person name="Groussin M."/>
            <person name="Gibbons S.M."/>
            <person name="Avila-Pacheco J."/>
            <person name="Jiang X."/>
            <person name="Kearney S.M."/>
            <person name="Perrotta A.R."/>
            <person name="Berdy B."/>
            <person name="Zhao S."/>
            <person name="Lieberman T.D."/>
            <person name="Swanson P.K."/>
            <person name="Smith M."/>
            <person name="Roesemann S."/>
            <person name="Alexander J.E."/>
            <person name="Rich S.A."/>
            <person name="Livny J."/>
            <person name="Vlamakis H."/>
            <person name="Clish C."/>
            <person name="Bullock K."/>
            <person name="Deik A."/>
            <person name="Scott J."/>
            <person name="Pierce K.A."/>
            <person name="Xavier R.J."/>
            <person name="Alm E.J."/>
        </authorList>
    </citation>
    <scope>NUCLEOTIDE SEQUENCE [LARGE SCALE GENOMIC DNA]</scope>
    <source>
        <strain evidence="13 16">BIOML-A2</strain>
        <strain evidence="12 17">BIOML-A32</strain>
    </source>
</reference>
<evidence type="ECO:0000256" key="4">
    <source>
        <dbReference type="ARBA" id="ARBA00023157"/>
    </source>
</evidence>
<accession>A0A173WMX0</accession>
<dbReference type="GO" id="GO:0045454">
    <property type="term" value="P:cell redox homeostasis"/>
    <property type="evidence" value="ECO:0007669"/>
    <property type="project" value="TreeGrafter"/>
</dbReference>
<gene>
    <name evidence="13" type="primary">trxA</name>
    <name evidence="11" type="synonym">trxA_1</name>
    <name evidence="11" type="ORF">ERS852380_00278</name>
    <name evidence="12" type="ORF">GKD66_04815</name>
    <name evidence="13" type="ORF">GKD68_10210</name>
    <name evidence="14" type="ORF">P2T59_19925</name>
</gene>
<keyword evidence="5 9" id="KW-0676">Redox-active center</keyword>
<organism evidence="13 16">
    <name type="scientific">Parabacteroides distasonis</name>
    <dbReference type="NCBI Taxonomy" id="823"/>
    <lineage>
        <taxon>Bacteria</taxon>
        <taxon>Pseudomonadati</taxon>
        <taxon>Bacteroidota</taxon>
        <taxon>Bacteroidia</taxon>
        <taxon>Bacteroidales</taxon>
        <taxon>Tannerellaceae</taxon>
        <taxon>Parabacteroides</taxon>
    </lineage>
</organism>
<sequence>MALQITDANFEELVNSGKPMVLDFWAEWCGPCRMVSPIIDELATEYEGRVTIGKMNVDENDDVVGRFGIRNIPTVLFFKDGKMVDKVVGATAKDKFVEKIEAMLK</sequence>
<reference evidence="14" key="3">
    <citation type="submission" date="2023-03" db="EMBL/GenBank/DDBJ databases">
        <title>Parabacteroides distasonis, a bacteria resistant against UC.</title>
        <authorList>
            <person name="Dai W."/>
        </authorList>
    </citation>
    <scope>NUCLEOTIDE SEQUENCE</scope>
    <source>
        <strain evidence="14">F1-28</strain>
    </source>
</reference>
<keyword evidence="3" id="KW-0249">Electron transport</keyword>
<dbReference type="InterPro" id="IPR013766">
    <property type="entry name" value="Thioredoxin_domain"/>
</dbReference>
<dbReference type="Pfam" id="PF00085">
    <property type="entry name" value="Thioredoxin"/>
    <property type="match status" value="1"/>
</dbReference>
<evidence type="ECO:0000313" key="17">
    <source>
        <dbReference type="Proteomes" id="UP000441358"/>
    </source>
</evidence>
<dbReference type="PROSITE" id="PS00194">
    <property type="entry name" value="THIOREDOXIN_1"/>
    <property type="match status" value="1"/>
</dbReference>
<evidence type="ECO:0000256" key="8">
    <source>
        <dbReference type="PIRSR" id="PIRSR000077-1"/>
    </source>
</evidence>
<dbReference type="Proteomes" id="UP000441358">
    <property type="component" value="Unassembled WGS sequence"/>
</dbReference>
<feature type="domain" description="Thioredoxin" evidence="10">
    <location>
        <begin position="1"/>
        <end position="105"/>
    </location>
</feature>
<feature type="site" description="Contributes to redox potential value" evidence="8">
    <location>
        <position position="30"/>
    </location>
</feature>
<dbReference type="FunFam" id="3.40.30.10:FF:000001">
    <property type="entry name" value="Thioredoxin"/>
    <property type="match status" value="1"/>
</dbReference>
<dbReference type="PRINTS" id="PR00421">
    <property type="entry name" value="THIOREDOXIN"/>
</dbReference>
<dbReference type="Proteomes" id="UP000432516">
    <property type="component" value="Unassembled WGS sequence"/>
</dbReference>
<protein>
    <recommendedName>
        <fullName evidence="6 7">Thioredoxin</fullName>
    </recommendedName>
</protein>
<evidence type="ECO:0000313" key="11">
    <source>
        <dbReference type="EMBL" id="CUN40851.1"/>
    </source>
</evidence>
<evidence type="ECO:0000256" key="6">
    <source>
        <dbReference type="NCBIfam" id="TIGR01068"/>
    </source>
</evidence>
<evidence type="ECO:0000256" key="1">
    <source>
        <dbReference type="ARBA" id="ARBA00008987"/>
    </source>
</evidence>
<evidence type="ECO:0000256" key="2">
    <source>
        <dbReference type="ARBA" id="ARBA00022448"/>
    </source>
</evidence>
<dbReference type="NCBIfam" id="TIGR01068">
    <property type="entry name" value="thioredoxin"/>
    <property type="match status" value="1"/>
</dbReference>
<dbReference type="EMBL" id="WKNE01000006">
    <property type="protein sequence ID" value="MRZ55124.1"/>
    <property type="molecule type" value="Genomic_DNA"/>
</dbReference>
<dbReference type="GeneID" id="93523541"/>
<proteinExistence type="inferred from homology"/>
<evidence type="ECO:0000256" key="7">
    <source>
        <dbReference type="PIRNR" id="PIRNR000077"/>
    </source>
</evidence>
<evidence type="ECO:0000313" key="16">
    <source>
        <dbReference type="Proteomes" id="UP000432516"/>
    </source>
</evidence>
<feature type="active site" description="Nucleophile" evidence="8">
    <location>
        <position position="29"/>
    </location>
</feature>